<dbReference type="EMBL" id="JAYWIO010000006">
    <property type="protein sequence ID" value="KAK7256472.1"/>
    <property type="molecule type" value="Genomic_DNA"/>
</dbReference>
<dbReference type="FunFam" id="2.60.260.20:FF:000003">
    <property type="entry name" value="DnaJ subfamily A member 2"/>
    <property type="match status" value="1"/>
</dbReference>
<protein>
    <submittedName>
        <fullName evidence="9">Uncharacterized protein</fullName>
    </submittedName>
</protein>
<dbReference type="GO" id="GO:0005524">
    <property type="term" value="F:ATP binding"/>
    <property type="evidence" value="ECO:0007669"/>
    <property type="project" value="InterPro"/>
</dbReference>
<keyword evidence="3 5" id="KW-0863">Zinc-finger</keyword>
<dbReference type="AlphaFoldDB" id="A0AAN9EFD6"/>
<evidence type="ECO:0000259" key="7">
    <source>
        <dbReference type="PROSITE" id="PS50076"/>
    </source>
</evidence>
<dbReference type="InterPro" id="IPR044713">
    <property type="entry name" value="DNJA1/2-like"/>
</dbReference>
<dbReference type="GO" id="GO:0008270">
    <property type="term" value="F:zinc ion binding"/>
    <property type="evidence" value="ECO:0007669"/>
    <property type="project" value="UniProtKB-KW"/>
</dbReference>
<keyword evidence="10" id="KW-1185">Reference proteome</keyword>
<dbReference type="InterPro" id="IPR018253">
    <property type="entry name" value="DnaJ_domain_CS"/>
</dbReference>
<dbReference type="SMART" id="SM00271">
    <property type="entry name" value="DnaJ"/>
    <property type="match status" value="1"/>
</dbReference>
<dbReference type="Gene3D" id="1.10.287.110">
    <property type="entry name" value="DnaJ domain"/>
    <property type="match status" value="1"/>
</dbReference>
<dbReference type="InterPro" id="IPR001305">
    <property type="entry name" value="HSP_DnaJ_Cys-rich_dom"/>
</dbReference>
<dbReference type="InterPro" id="IPR036869">
    <property type="entry name" value="J_dom_sf"/>
</dbReference>
<dbReference type="GO" id="GO:0009408">
    <property type="term" value="P:response to heat"/>
    <property type="evidence" value="ECO:0007669"/>
    <property type="project" value="InterPro"/>
</dbReference>
<dbReference type="SUPFAM" id="SSF49493">
    <property type="entry name" value="HSP40/DnaJ peptide-binding domain"/>
    <property type="match status" value="2"/>
</dbReference>
<evidence type="ECO:0000256" key="4">
    <source>
        <dbReference type="ARBA" id="ARBA00022833"/>
    </source>
</evidence>
<evidence type="ECO:0000313" key="10">
    <source>
        <dbReference type="Proteomes" id="UP001372338"/>
    </source>
</evidence>
<dbReference type="PROSITE" id="PS00636">
    <property type="entry name" value="DNAJ_1"/>
    <property type="match status" value="1"/>
</dbReference>
<keyword evidence="2" id="KW-0677">Repeat</keyword>
<feature type="compositionally biased region" description="Acidic residues" evidence="6">
    <location>
        <begin position="403"/>
        <end position="416"/>
    </location>
</feature>
<dbReference type="Proteomes" id="UP001372338">
    <property type="component" value="Unassembled WGS sequence"/>
</dbReference>
<dbReference type="Pfam" id="PF00684">
    <property type="entry name" value="DnaJ_CXXCXGXG"/>
    <property type="match status" value="1"/>
</dbReference>
<name>A0AAN9EFD6_CROPI</name>
<evidence type="ECO:0000259" key="8">
    <source>
        <dbReference type="PROSITE" id="PS51188"/>
    </source>
</evidence>
<keyword evidence="4 5" id="KW-0862">Zinc</keyword>
<dbReference type="CDD" id="cd06257">
    <property type="entry name" value="DnaJ"/>
    <property type="match status" value="1"/>
</dbReference>
<dbReference type="InterPro" id="IPR001623">
    <property type="entry name" value="DnaJ_domain"/>
</dbReference>
<dbReference type="FunFam" id="1.10.287.110:FF:000041">
    <property type="entry name" value="Chaperone protein DNAj, putative"/>
    <property type="match status" value="1"/>
</dbReference>
<feature type="zinc finger region" description="CR-type" evidence="5">
    <location>
        <begin position="136"/>
        <end position="220"/>
    </location>
</feature>
<accession>A0AAN9EFD6</accession>
<evidence type="ECO:0000256" key="6">
    <source>
        <dbReference type="SAM" id="MobiDB-lite"/>
    </source>
</evidence>
<dbReference type="GO" id="GO:0051082">
    <property type="term" value="F:unfolded protein binding"/>
    <property type="evidence" value="ECO:0007669"/>
    <property type="project" value="InterPro"/>
</dbReference>
<dbReference type="PRINTS" id="PR00625">
    <property type="entry name" value="JDOMAIN"/>
</dbReference>
<feature type="domain" description="J" evidence="7">
    <location>
        <begin position="13"/>
        <end position="74"/>
    </location>
</feature>
<dbReference type="Pfam" id="PF01556">
    <property type="entry name" value="DnaJ_C"/>
    <property type="match status" value="1"/>
</dbReference>
<dbReference type="CDD" id="cd10719">
    <property type="entry name" value="DnaJ_zf"/>
    <property type="match status" value="1"/>
</dbReference>
<proteinExistence type="inferred from homology"/>
<dbReference type="InterPro" id="IPR012724">
    <property type="entry name" value="DnaJ"/>
</dbReference>
<dbReference type="HAMAP" id="MF_01152">
    <property type="entry name" value="DnaJ"/>
    <property type="match status" value="1"/>
</dbReference>
<dbReference type="Pfam" id="PF00226">
    <property type="entry name" value="DnaJ"/>
    <property type="match status" value="1"/>
</dbReference>
<dbReference type="PROSITE" id="PS51188">
    <property type="entry name" value="ZF_CR"/>
    <property type="match status" value="1"/>
</dbReference>
<dbReference type="GO" id="GO:0006457">
    <property type="term" value="P:protein folding"/>
    <property type="evidence" value="ECO:0007669"/>
    <property type="project" value="InterPro"/>
</dbReference>
<gene>
    <name evidence="9" type="ORF">RIF29_29923</name>
</gene>
<evidence type="ECO:0000256" key="3">
    <source>
        <dbReference type="ARBA" id="ARBA00022771"/>
    </source>
</evidence>
<organism evidence="9 10">
    <name type="scientific">Crotalaria pallida</name>
    <name type="common">Smooth rattlebox</name>
    <name type="synonym">Crotalaria striata</name>
    <dbReference type="NCBI Taxonomy" id="3830"/>
    <lineage>
        <taxon>Eukaryota</taxon>
        <taxon>Viridiplantae</taxon>
        <taxon>Streptophyta</taxon>
        <taxon>Embryophyta</taxon>
        <taxon>Tracheophyta</taxon>
        <taxon>Spermatophyta</taxon>
        <taxon>Magnoliopsida</taxon>
        <taxon>eudicotyledons</taxon>
        <taxon>Gunneridae</taxon>
        <taxon>Pentapetalae</taxon>
        <taxon>rosids</taxon>
        <taxon>fabids</taxon>
        <taxon>Fabales</taxon>
        <taxon>Fabaceae</taxon>
        <taxon>Papilionoideae</taxon>
        <taxon>50 kb inversion clade</taxon>
        <taxon>genistoids sensu lato</taxon>
        <taxon>core genistoids</taxon>
        <taxon>Crotalarieae</taxon>
        <taxon>Crotalaria</taxon>
    </lineage>
</organism>
<dbReference type="SUPFAM" id="SSF57938">
    <property type="entry name" value="DnaJ/Hsp40 cysteine-rich domain"/>
    <property type="match status" value="1"/>
</dbReference>
<dbReference type="Gene3D" id="2.60.260.20">
    <property type="entry name" value="Urease metallochaperone UreE, N-terminal domain"/>
    <property type="match status" value="2"/>
</dbReference>
<evidence type="ECO:0000256" key="1">
    <source>
        <dbReference type="ARBA" id="ARBA00022723"/>
    </source>
</evidence>
<evidence type="ECO:0000256" key="5">
    <source>
        <dbReference type="PROSITE-ProRule" id="PRU00546"/>
    </source>
</evidence>
<reference evidence="9 10" key="1">
    <citation type="submission" date="2024-01" db="EMBL/GenBank/DDBJ databases">
        <title>The genomes of 5 underutilized Papilionoideae crops provide insights into root nodulation and disease resistanc.</title>
        <authorList>
            <person name="Yuan L."/>
        </authorList>
    </citation>
    <scope>NUCLEOTIDE SEQUENCE [LARGE SCALE GENOMIC DNA]</scope>
    <source>
        <strain evidence="9">ZHUSHIDOU_FW_LH</strain>
        <tissue evidence="9">Leaf</tissue>
    </source>
</reference>
<keyword evidence="1 5" id="KW-0479">Metal-binding</keyword>
<sequence>MFGRGPRRSDNTKYYDTLGVSKTASEDELKKAYKKAAMKNHPDKGGDPEKFKELSQAYEVLSDPEKRELYDEYGEDALKEGMGGGGGPGHNPFDIFETFFGGGGFGGGHSSRGRRQKRGEDVVHAMTVSLEDVYSGTTKKLSISRNILCKKCKGKGSKSGTAGRCYGCQGTGMKITTRQIGLGMIQQVQHVCPECRGTGEHINERDRCTQCKGNKVTQEKKVLEVIVEKGMQQGDKIVFESQADEAPDTITGDVIFVIQVKEHPRFTRKQDDLYIEHSLNLTEALCGFQFVLTHLDGRQLLIKSNPGEVIKPGQHKAINDEGMANQDRPFMKGSLYILFKVEFPDSGSLSPDQCRLLETILPQKSRKQSTDKELNECEETTLHDVNIEEEMKRKKQQRYYEEAYNEDCDEDDDDEPSMQHVQCAQQ</sequence>
<dbReference type="PROSITE" id="PS50076">
    <property type="entry name" value="DNAJ_2"/>
    <property type="match status" value="1"/>
</dbReference>
<dbReference type="CDD" id="cd10747">
    <property type="entry name" value="DnaJ_C"/>
    <property type="match status" value="1"/>
</dbReference>
<evidence type="ECO:0000313" key="9">
    <source>
        <dbReference type="EMBL" id="KAK7256472.1"/>
    </source>
</evidence>
<comment type="caution">
    <text evidence="9">The sequence shown here is derived from an EMBL/GenBank/DDBJ whole genome shotgun (WGS) entry which is preliminary data.</text>
</comment>
<dbReference type="FunFam" id="2.10.230.10:FF:000001">
    <property type="entry name" value="DnaJ subfamily A member 2"/>
    <property type="match status" value="1"/>
</dbReference>
<dbReference type="InterPro" id="IPR002939">
    <property type="entry name" value="DnaJ_C"/>
</dbReference>
<dbReference type="PANTHER" id="PTHR43888">
    <property type="entry name" value="DNAJ-LIKE-2, ISOFORM A-RELATED"/>
    <property type="match status" value="1"/>
</dbReference>
<feature type="domain" description="CR-type" evidence="8">
    <location>
        <begin position="136"/>
        <end position="220"/>
    </location>
</feature>
<dbReference type="InterPro" id="IPR008971">
    <property type="entry name" value="HSP40/DnaJ_pept-bd"/>
</dbReference>
<dbReference type="GO" id="GO:0030544">
    <property type="term" value="F:Hsp70 protein binding"/>
    <property type="evidence" value="ECO:0007669"/>
    <property type="project" value="InterPro"/>
</dbReference>
<evidence type="ECO:0000256" key="2">
    <source>
        <dbReference type="ARBA" id="ARBA00022737"/>
    </source>
</evidence>
<dbReference type="SUPFAM" id="SSF46565">
    <property type="entry name" value="Chaperone J-domain"/>
    <property type="match status" value="1"/>
</dbReference>
<feature type="region of interest" description="Disordered" evidence="6">
    <location>
        <begin position="403"/>
        <end position="426"/>
    </location>
</feature>
<dbReference type="Gene3D" id="2.10.230.10">
    <property type="entry name" value="Heat shock protein DnaJ, cysteine-rich domain"/>
    <property type="match status" value="1"/>
</dbReference>
<dbReference type="InterPro" id="IPR036410">
    <property type="entry name" value="HSP_DnaJ_Cys-rich_dom_sf"/>
</dbReference>